<evidence type="ECO:0000313" key="2">
    <source>
        <dbReference type="EMBL" id="TDP33170.1"/>
    </source>
</evidence>
<dbReference type="InterPro" id="IPR011989">
    <property type="entry name" value="ARM-like"/>
</dbReference>
<dbReference type="GO" id="GO:0016491">
    <property type="term" value="F:oxidoreductase activity"/>
    <property type="evidence" value="ECO:0007669"/>
    <property type="project" value="TreeGrafter"/>
</dbReference>
<dbReference type="InterPro" id="IPR004155">
    <property type="entry name" value="PBS_lyase_HEAT"/>
</dbReference>
<dbReference type="Proteomes" id="UP000295087">
    <property type="component" value="Unassembled WGS sequence"/>
</dbReference>
<dbReference type="AlphaFoldDB" id="A0A4R6P7P7"/>
<evidence type="ECO:0000313" key="3">
    <source>
        <dbReference type="Proteomes" id="UP000295087"/>
    </source>
</evidence>
<dbReference type="SMART" id="SM00567">
    <property type="entry name" value="EZ_HEAT"/>
    <property type="match status" value="4"/>
</dbReference>
<name>A0A4R6P7P7_NOCIG</name>
<sequence length="284" mass="30926">MAVRWSQEGLATGYRWAVNPADARLLKDGDLDTREENLRQLLLRTEKGDASAAETLRALVRDYPDYHRSLYSRALNRAGLFGDDTLREPLLASLADTRYNCQAWAAMGCAALGFHDAVPGLVAMLDHPQDIARDQAIIALGVLGDESVVPALVPLLRDSNSGMRERAAEALGMIGGDAALAALWDELENRRYYRIGYIASALSEFAPEIIPRLIEAAASEDPDQRYWAAVALGSTGDDRAVPTLERLMATDRGSTVFDGMVSVAAKKGLRTLRRIQAAIAARES</sequence>
<dbReference type="Pfam" id="PF13646">
    <property type="entry name" value="HEAT_2"/>
    <property type="match status" value="2"/>
</dbReference>
<dbReference type="InterPro" id="IPR016024">
    <property type="entry name" value="ARM-type_fold"/>
</dbReference>
<dbReference type="SUPFAM" id="SSF48371">
    <property type="entry name" value="ARM repeat"/>
    <property type="match status" value="2"/>
</dbReference>
<comment type="caution">
    <text evidence="2">The sequence shown here is derived from an EMBL/GenBank/DDBJ whole genome shotgun (WGS) entry which is preliminary data.</text>
</comment>
<dbReference type="EMBL" id="SNXK01000005">
    <property type="protein sequence ID" value="TDP33170.1"/>
    <property type="molecule type" value="Genomic_DNA"/>
</dbReference>
<gene>
    <name evidence="2" type="ORF">DFR75_105408</name>
</gene>
<reference evidence="2 3" key="1">
    <citation type="submission" date="2019-03" db="EMBL/GenBank/DDBJ databases">
        <title>Genomic Encyclopedia of Type Strains, Phase IV (KMG-IV): sequencing the most valuable type-strain genomes for metagenomic binning, comparative biology and taxonomic classification.</title>
        <authorList>
            <person name="Goeker M."/>
        </authorList>
    </citation>
    <scope>NUCLEOTIDE SEQUENCE [LARGE SCALE GENOMIC DNA]</scope>
    <source>
        <strain evidence="2 3">DSM 44496</strain>
    </source>
</reference>
<keyword evidence="3" id="KW-1185">Reference proteome</keyword>
<dbReference type="PROSITE" id="PS50077">
    <property type="entry name" value="HEAT_REPEAT"/>
    <property type="match status" value="1"/>
</dbReference>
<comment type="function">
    <text evidence="1">Catalyzes the hydroxylation of the N(6)-(4-aminobutyl)-L-lysine intermediate produced by deoxyhypusine synthase/DHPS on a critical lysine of the eukaryotic translation initiation factor 5A/eIF-5A. This is the second step of the post-translational modification of that lysine into an unusual amino acid residue named hypusine. Hypusination is unique to mature eIF-5A factor and is essential for its function.</text>
</comment>
<evidence type="ECO:0000256" key="1">
    <source>
        <dbReference type="ARBA" id="ARBA00045876"/>
    </source>
</evidence>
<dbReference type="PANTHER" id="PTHR12697:SF5">
    <property type="entry name" value="DEOXYHYPUSINE HYDROXYLASE"/>
    <property type="match status" value="1"/>
</dbReference>
<dbReference type="InterPro" id="IPR021133">
    <property type="entry name" value="HEAT_type_2"/>
</dbReference>
<protein>
    <submittedName>
        <fullName evidence="2">HEAT repeat protein</fullName>
    </submittedName>
</protein>
<accession>A0A4R6P7P7</accession>
<proteinExistence type="predicted"/>
<organism evidence="2 3">
    <name type="scientific">Nocardia ignorata</name>
    <dbReference type="NCBI Taxonomy" id="145285"/>
    <lineage>
        <taxon>Bacteria</taxon>
        <taxon>Bacillati</taxon>
        <taxon>Actinomycetota</taxon>
        <taxon>Actinomycetes</taxon>
        <taxon>Mycobacteriales</taxon>
        <taxon>Nocardiaceae</taxon>
        <taxon>Nocardia</taxon>
    </lineage>
</organism>
<dbReference type="PANTHER" id="PTHR12697">
    <property type="entry name" value="PBS LYASE HEAT-LIKE PROTEIN"/>
    <property type="match status" value="1"/>
</dbReference>
<dbReference type="Gene3D" id="1.25.10.10">
    <property type="entry name" value="Leucine-rich Repeat Variant"/>
    <property type="match status" value="2"/>
</dbReference>